<accession>A0A0P8WTV0</accession>
<dbReference type="OrthoDB" id="9814997at2"/>
<comment type="similarity">
    <text evidence="1 2">Belongs to the complex I subunit 6 family.</text>
</comment>
<protein>
    <recommendedName>
        <fullName evidence="2">NADH-quinone oxidoreductase subunit J</fullName>
        <ecNumber evidence="2">7.1.1.-</ecNumber>
    </recommendedName>
</protein>
<dbReference type="Gene3D" id="1.20.120.1200">
    <property type="entry name" value="NADH-ubiquinone/plastoquinone oxidoreductase chain 6, subunit NuoJ"/>
    <property type="match status" value="1"/>
</dbReference>
<comment type="catalytic activity">
    <reaction evidence="2">
        <text>a quinone + NADH + 5 H(+)(in) = a quinol + NAD(+) + 4 H(+)(out)</text>
        <dbReference type="Rhea" id="RHEA:57888"/>
        <dbReference type="ChEBI" id="CHEBI:15378"/>
        <dbReference type="ChEBI" id="CHEBI:24646"/>
        <dbReference type="ChEBI" id="CHEBI:57540"/>
        <dbReference type="ChEBI" id="CHEBI:57945"/>
        <dbReference type="ChEBI" id="CHEBI:132124"/>
    </reaction>
</comment>
<feature type="transmembrane region" description="Helical" evidence="2">
    <location>
        <begin position="95"/>
        <end position="115"/>
    </location>
</feature>
<dbReference type="PANTHER" id="PTHR33269">
    <property type="entry name" value="NADH-UBIQUINONE OXIDOREDUCTASE CHAIN 6"/>
    <property type="match status" value="1"/>
</dbReference>
<comment type="subcellular location">
    <subcellularLocation>
        <location evidence="2">Cell membrane</location>
        <topology evidence="2">Multi-pass membrane protein</topology>
    </subcellularLocation>
</comment>
<dbReference type="Proteomes" id="UP000050326">
    <property type="component" value="Unassembled WGS sequence"/>
</dbReference>
<keyword evidence="2" id="KW-1133">Transmembrane helix</keyword>
<organism evidence="3 4">
    <name type="scientific">Oxobacter pfennigii</name>
    <dbReference type="NCBI Taxonomy" id="36849"/>
    <lineage>
        <taxon>Bacteria</taxon>
        <taxon>Bacillati</taxon>
        <taxon>Bacillota</taxon>
        <taxon>Clostridia</taxon>
        <taxon>Eubacteriales</taxon>
        <taxon>Clostridiaceae</taxon>
        <taxon>Oxobacter</taxon>
    </lineage>
</organism>
<keyword evidence="2" id="KW-0472">Membrane</keyword>
<dbReference type="PANTHER" id="PTHR33269:SF17">
    <property type="entry name" value="NADH-UBIQUINONE OXIDOREDUCTASE CHAIN 6"/>
    <property type="match status" value="1"/>
</dbReference>
<dbReference type="GO" id="GO:0048038">
    <property type="term" value="F:quinone binding"/>
    <property type="evidence" value="ECO:0007669"/>
    <property type="project" value="UniProtKB-UniRule"/>
</dbReference>
<evidence type="ECO:0000256" key="2">
    <source>
        <dbReference type="RuleBase" id="RU004429"/>
    </source>
</evidence>
<feature type="transmembrane region" description="Helical" evidence="2">
    <location>
        <begin position="6"/>
        <end position="23"/>
    </location>
</feature>
<dbReference type="AlphaFoldDB" id="A0A0P8WTV0"/>
<dbReference type="InterPro" id="IPR042106">
    <property type="entry name" value="Nuo/plastoQ_OxRdtase_6_NuoJ"/>
</dbReference>
<comment type="caution">
    <text evidence="3">The sequence shown here is derived from an EMBL/GenBank/DDBJ whole genome shotgun (WGS) entry which is preliminary data.</text>
</comment>
<keyword evidence="2" id="KW-0520">NAD</keyword>
<dbReference type="RefSeq" id="WP_054873362.1">
    <property type="nucleotide sequence ID" value="NZ_LKET01000014.1"/>
</dbReference>
<dbReference type="GO" id="GO:0005886">
    <property type="term" value="C:plasma membrane"/>
    <property type="evidence" value="ECO:0007669"/>
    <property type="project" value="UniProtKB-SubCell"/>
</dbReference>
<feature type="transmembrane region" description="Helical" evidence="2">
    <location>
        <begin position="138"/>
        <end position="158"/>
    </location>
</feature>
<dbReference type="GO" id="GO:0016491">
    <property type="term" value="F:oxidoreductase activity"/>
    <property type="evidence" value="ECO:0007669"/>
    <property type="project" value="UniProtKB-KW"/>
</dbReference>
<feature type="transmembrane region" description="Helical" evidence="2">
    <location>
        <begin position="54"/>
        <end position="75"/>
    </location>
</feature>
<proteinExistence type="inferred from homology"/>
<evidence type="ECO:0000313" key="4">
    <source>
        <dbReference type="Proteomes" id="UP000050326"/>
    </source>
</evidence>
<dbReference type="Pfam" id="PF00499">
    <property type="entry name" value="Oxidored_q3"/>
    <property type="match status" value="1"/>
</dbReference>
<feature type="transmembrane region" description="Helical" evidence="2">
    <location>
        <begin position="30"/>
        <end position="48"/>
    </location>
</feature>
<evidence type="ECO:0000313" key="3">
    <source>
        <dbReference type="EMBL" id="KPU46097.1"/>
    </source>
</evidence>
<dbReference type="InterPro" id="IPR001457">
    <property type="entry name" value="NADH_UbQ/plastoQ_OxRdtase_su6"/>
</dbReference>
<reference evidence="3 4" key="1">
    <citation type="submission" date="2015-09" db="EMBL/GenBank/DDBJ databases">
        <title>Genome sequence of Oxobacter pfennigii DSM 3222.</title>
        <authorList>
            <person name="Poehlein A."/>
            <person name="Bengelsdorf F.R."/>
            <person name="Schiel-Bengelsdorf B."/>
            <person name="Duerre P."/>
            <person name="Daniel R."/>
        </authorList>
    </citation>
    <scope>NUCLEOTIDE SEQUENCE [LARGE SCALE GENOMIC DNA]</scope>
    <source>
        <strain evidence="3 4">DSM 3222</strain>
    </source>
</reference>
<sequence>MLVTVIFYVAALLIIFAAIRMVNSTNLVHSTLFMAAAFAGIAIIYILLNADYLAIVQLMIYVGAISVLFVFGVMLTKRKDISISSTFGRYKIGGIIVSLSVFAVFAACLLTFKYVPSNEAAPESSIHAISSLLFNDDAITFEITGMLLLTATIGAIVIGRGVKEQK</sequence>
<keyword evidence="4" id="KW-1185">Reference proteome</keyword>
<dbReference type="EC" id="7.1.1.-" evidence="2"/>
<keyword evidence="3" id="KW-0560">Oxidoreductase</keyword>
<name>A0A0P8WTV0_9CLOT</name>
<dbReference type="GO" id="GO:0008137">
    <property type="term" value="F:NADH dehydrogenase (ubiquinone) activity"/>
    <property type="evidence" value="ECO:0007669"/>
    <property type="project" value="UniProtKB-UniRule"/>
</dbReference>
<keyword evidence="2" id="KW-1003">Cell membrane</keyword>
<dbReference type="STRING" id="36849.OXPF_02070"/>
<keyword evidence="2" id="KW-0874">Quinone</keyword>
<gene>
    <name evidence="3" type="primary">nuoJ</name>
    <name evidence="3" type="ORF">OXPF_02070</name>
</gene>
<comment type="function">
    <text evidence="2">NDH-1 shuttles electrons from NADH, via FMN and iron-sulfur (Fe-S) centers, to quinones in the respiratory chain. Couples the redox reaction to proton translocation (for every two electrons transferred, four hydrogen ions are translocated across the cytoplasmic membrane), and thus conserves the redox energy in a proton gradient.</text>
</comment>
<keyword evidence="2" id="KW-0812">Transmembrane</keyword>
<dbReference type="EMBL" id="LKET01000014">
    <property type="protein sequence ID" value="KPU46097.1"/>
    <property type="molecule type" value="Genomic_DNA"/>
</dbReference>
<evidence type="ECO:0000256" key="1">
    <source>
        <dbReference type="ARBA" id="ARBA00005698"/>
    </source>
</evidence>